<name>A0ABQ0QDG0_9PROT</name>
<dbReference type="Proteomes" id="UP001061070">
    <property type="component" value="Unassembled WGS sequence"/>
</dbReference>
<evidence type="ECO:0000256" key="1">
    <source>
        <dbReference type="SAM" id="Phobius"/>
    </source>
</evidence>
<protein>
    <submittedName>
        <fullName evidence="2">Uncharacterized protein</fullName>
    </submittedName>
</protein>
<keyword evidence="3" id="KW-1185">Reference proteome</keyword>
<proteinExistence type="predicted"/>
<gene>
    <name evidence="2" type="ORF">AA0228_2178</name>
</gene>
<keyword evidence="1" id="KW-1133">Transmembrane helix</keyword>
<keyword evidence="1" id="KW-0812">Transmembrane</keyword>
<keyword evidence="1" id="KW-0472">Membrane</keyword>
<sequence>MKQQILAGLTITAPISTPLFLIGCGVGVCLSASLGFALGGIVYMLIFAGVTK</sequence>
<organism evidence="2 3">
    <name type="scientific">Gluconobacter frateurii NRIC 0228</name>
    <dbReference type="NCBI Taxonomy" id="1307946"/>
    <lineage>
        <taxon>Bacteria</taxon>
        <taxon>Pseudomonadati</taxon>
        <taxon>Pseudomonadota</taxon>
        <taxon>Alphaproteobacteria</taxon>
        <taxon>Acetobacterales</taxon>
        <taxon>Acetobacteraceae</taxon>
        <taxon>Gluconobacter</taxon>
    </lineage>
</organism>
<dbReference type="EMBL" id="BAQW01000010">
    <property type="protein sequence ID" value="GBR14113.1"/>
    <property type="molecule type" value="Genomic_DNA"/>
</dbReference>
<reference evidence="2" key="1">
    <citation type="submission" date="2013-04" db="EMBL/GenBank/DDBJ databases">
        <title>The genome sequencing project of 58 acetic acid bacteria.</title>
        <authorList>
            <person name="Okamoto-Kainuma A."/>
            <person name="Ishikawa M."/>
            <person name="Umino S."/>
            <person name="Koizumi Y."/>
            <person name="Shiwa Y."/>
            <person name="Yoshikawa H."/>
            <person name="Matsutani M."/>
            <person name="Matsushita K."/>
        </authorList>
    </citation>
    <scope>NUCLEOTIDE SEQUENCE</scope>
    <source>
        <strain evidence="2">NRIC 0228</strain>
    </source>
</reference>
<accession>A0ABQ0QDG0</accession>
<comment type="caution">
    <text evidence="2">The sequence shown here is derived from an EMBL/GenBank/DDBJ whole genome shotgun (WGS) entry which is preliminary data.</text>
</comment>
<evidence type="ECO:0000313" key="3">
    <source>
        <dbReference type="Proteomes" id="UP001061070"/>
    </source>
</evidence>
<evidence type="ECO:0000313" key="2">
    <source>
        <dbReference type="EMBL" id="GBR14113.1"/>
    </source>
</evidence>
<dbReference type="PROSITE" id="PS51257">
    <property type="entry name" value="PROKAR_LIPOPROTEIN"/>
    <property type="match status" value="1"/>
</dbReference>
<feature type="transmembrane region" description="Helical" evidence="1">
    <location>
        <begin position="20"/>
        <end position="46"/>
    </location>
</feature>